<sequence length="214" mass="22709">MGGTAPRRLGAYIHGGRMVGATASEGYKACWDRSQTPVLSGPQSKLNRCKMSTSSVVHLYDISVGSSVALVDPVTTGDIVTFRSTDVNLNVNPGTGNSVNNSVLNLLAENGAFLLTIGFRIGQNPDGPWLVEQRVSNVADQFTGRTGKASVTVFDHGDKYQVVINEKTVIQYTKQISGPTKSLSYEAPGNASIFSPEVEAKTYTSLAAPQPNLG</sequence>
<protein>
    <recommendedName>
        <fullName evidence="1">Galectin domain-containing protein</fullName>
    </recommendedName>
</protein>
<dbReference type="Proteomes" id="UP000467700">
    <property type="component" value="Unassembled WGS sequence"/>
</dbReference>
<organism evidence="2 3">
    <name type="scientific">Cyclocybe aegerita</name>
    <name type="common">Black poplar mushroom</name>
    <name type="synonym">Agrocybe aegerita</name>
    <dbReference type="NCBI Taxonomy" id="1973307"/>
    <lineage>
        <taxon>Eukaryota</taxon>
        <taxon>Fungi</taxon>
        <taxon>Dikarya</taxon>
        <taxon>Basidiomycota</taxon>
        <taxon>Agaricomycotina</taxon>
        <taxon>Agaricomycetes</taxon>
        <taxon>Agaricomycetidae</taxon>
        <taxon>Agaricales</taxon>
        <taxon>Agaricineae</taxon>
        <taxon>Bolbitiaceae</taxon>
        <taxon>Cyclocybe</taxon>
    </lineage>
</organism>
<proteinExistence type="predicted"/>
<keyword evidence="3" id="KW-1185">Reference proteome</keyword>
<dbReference type="InterPro" id="IPR013320">
    <property type="entry name" value="ConA-like_dom_sf"/>
</dbReference>
<evidence type="ECO:0000313" key="2">
    <source>
        <dbReference type="EMBL" id="CAA7264389.1"/>
    </source>
</evidence>
<accession>A0A8S0VRQ1</accession>
<dbReference type="SUPFAM" id="SSF49899">
    <property type="entry name" value="Concanavalin A-like lectins/glucanases"/>
    <property type="match status" value="1"/>
</dbReference>
<dbReference type="AlphaFoldDB" id="A0A8S0VRQ1"/>
<gene>
    <name evidence="2" type="ORF">AAE3_LOCUS6619</name>
</gene>
<evidence type="ECO:0000259" key="1">
    <source>
        <dbReference type="PROSITE" id="PS51304"/>
    </source>
</evidence>
<name>A0A8S0VRQ1_CYCAE</name>
<dbReference type="InterPro" id="IPR001079">
    <property type="entry name" value="Galectin_CRD"/>
</dbReference>
<evidence type="ECO:0000313" key="3">
    <source>
        <dbReference type="Proteomes" id="UP000467700"/>
    </source>
</evidence>
<dbReference type="OrthoDB" id="3018764at2759"/>
<reference evidence="2 3" key="1">
    <citation type="submission" date="2020-01" db="EMBL/GenBank/DDBJ databases">
        <authorList>
            <person name="Gupta K D."/>
        </authorList>
    </citation>
    <scope>NUCLEOTIDE SEQUENCE [LARGE SCALE GENOMIC DNA]</scope>
</reference>
<dbReference type="PROSITE" id="PS51304">
    <property type="entry name" value="GALECTIN"/>
    <property type="match status" value="1"/>
</dbReference>
<comment type="caution">
    <text evidence="2">The sequence shown here is derived from an EMBL/GenBank/DDBJ whole genome shotgun (WGS) entry which is preliminary data.</text>
</comment>
<dbReference type="GO" id="GO:0030246">
    <property type="term" value="F:carbohydrate binding"/>
    <property type="evidence" value="ECO:0007669"/>
    <property type="project" value="InterPro"/>
</dbReference>
<dbReference type="EMBL" id="CACVBS010000044">
    <property type="protein sequence ID" value="CAA7264389.1"/>
    <property type="molecule type" value="Genomic_DNA"/>
</dbReference>
<dbReference type="Gene3D" id="2.60.120.200">
    <property type="match status" value="1"/>
</dbReference>
<feature type="domain" description="Galectin" evidence="1">
    <location>
        <begin position="66"/>
        <end position="199"/>
    </location>
</feature>